<evidence type="ECO:0000313" key="3">
    <source>
        <dbReference type="Proteomes" id="UP000030170"/>
    </source>
</evidence>
<accession>A0A098TM90</accession>
<proteinExistence type="predicted"/>
<keyword evidence="1" id="KW-1133">Transmembrane helix</keyword>
<evidence type="ECO:0000313" key="2">
    <source>
        <dbReference type="EMBL" id="KGF73381.1"/>
    </source>
</evidence>
<protein>
    <submittedName>
        <fullName evidence="2">Uncharacterized protein</fullName>
    </submittedName>
</protein>
<dbReference type="RefSeq" id="WP_036531404.1">
    <property type="nucleotide sequence ID" value="NZ_JJML01000008.1"/>
</dbReference>
<evidence type="ECO:0000256" key="1">
    <source>
        <dbReference type="SAM" id="Phobius"/>
    </source>
</evidence>
<dbReference type="Proteomes" id="UP000030170">
    <property type="component" value="Unassembled WGS sequence"/>
</dbReference>
<dbReference type="EMBL" id="JJML01000008">
    <property type="protein sequence ID" value="KGF73381.1"/>
    <property type="molecule type" value="Genomic_DNA"/>
</dbReference>
<reference evidence="2 3" key="1">
    <citation type="journal article" date="2014" name="Mol. Ecol.">
        <title>Evolution of Synechococcus.</title>
        <authorList>
            <person name="Dvorak P."/>
            <person name="Casamatta D."/>
            <person name="Hasler P."/>
            <person name="Poulickova A."/>
            <person name="Ondrej V."/>
            <person name="Sanges R."/>
        </authorList>
    </citation>
    <scope>NUCLEOTIDE SEQUENCE [LARGE SCALE GENOMIC DNA]</scope>
    <source>
        <strain evidence="2 3">CAUP A 1101</strain>
    </source>
</reference>
<gene>
    <name evidence="2" type="ORF">DO97_20015</name>
</gene>
<organism evidence="2 3">
    <name type="scientific">Neosynechococcus sphagnicola sy1</name>
    <dbReference type="NCBI Taxonomy" id="1497020"/>
    <lineage>
        <taxon>Bacteria</taxon>
        <taxon>Bacillati</taxon>
        <taxon>Cyanobacteriota</taxon>
        <taxon>Cyanophyceae</taxon>
        <taxon>Neosynechococcales</taxon>
        <taxon>Neosynechococcaceae</taxon>
        <taxon>Neosynechococcus</taxon>
    </lineage>
</organism>
<comment type="caution">
    <text evidence="2">The sequence shown here is derived from an EMBL/GenBank/DDBJ whole genome shotgun (WGS) entry which is preliminary data.</text>
</comment>
<keyword evidence="1" id="KW-0812">Transmembrane</keyword>
<dbReference type="AlphaFoldDB" id="A0A098TM90"/>
<sequence length="401" mass="43601">MSKFKFSVLISAACLMGIFFYGLVGVSQSSPPSVRLTTMPSVQQIMPFEAEATSPQTPVQLTLQAVDGAGHALENVNLHLQILTPNPTPWLTTDFPMVEGTELLEMTAIAPQGILTLQQMLPIRGTYQLRVQATPIVPHAFTPIAQTLTFSVSENWVKYRNFAILAVSFIDGRPPGGAGVIGERSAIQPGAIAPQSVRLLLSGAIVVAIAALLWINISAELAPSPHSMAMSHDMGMSHDMEVPPAVEIPTQARSQGWEMHLSGDSHARVGQPAHLQVQVMDTQTHQPATDVLLRITTTQLENHWIAFAYEGIPDPQGQFVWQQQFFDGAAHQVTVEAAPQVGAERQFRPFQVGQILEVEGVAPPLRVRIITLIYLTTLVGLGVLLGFQLRRWQPGLSSAQQ</sequence>
<feature type="transmembrane region" description="Helical" evidence="1">
    <location>
        <begin position="6"/>
        <end position="26"/>
    </location>
</feature>
<keyword evidence="1" id="KW-0472">Membrane</keyword>
<name>A0A098TM90_9CYAN</name>
<dbReference type="OrthoDB" id="2679305at2"/>
<feature type="transmembrane region" description="Helical" evidence="1">
    <location>
        <begin position="369"/>
        <end position="387"/>
    </location>
</feature>
<keyword evidence="3" id="KW-1185">Reference proteome</keyword>